<dbReference type="AlphaFoldDB" id="A0A0J8C6Q4"/>
<protein>
    <submittedName>
        <fullName evidence="1">Uncharacterized protein</fullName>
    </submittedName>
</protein>
<comment type="caution">
    <text evidence="1">The sequence shown here is derived from an EMBL/GenBank/DDBJ whole genome shotgun (WGS) entry which is preliminary data.</text>
</comment>
<accession>A0A0J8C6Q4</accession>
<proteinExistence type="predicted"/>
<dbReference type="PATRIC" id="fig|1938.3.peg.3944"/>
<sequence length="469" mass="51451">MPAGLGVRAQAEELALRVAAALIRVGPPEWECLKAEFALTVGAEFAKVSVFDHTWTTIEPPRSVLGLVRKQREISAELGAGPWWRLTLDLDDTGELSVGYDYGSEPFPDSQLFEPEEYRMDLEAYPRGDLPVWLAAHVSHDARQQRTPQQAATQARADRRNKVWPTLSENDFPYFPQMWARWAVISAAFVAARSDWGPRVLPGMGWFESSRRGGSTLYRLPGGRAVLSGGVWDDPRLDAAYNDGDDMPDLYAGAPDWVANQVLNPRAATGLLSFCYWWDAGRWYRGDSPSAEAVSTAVPGLWTAETTAGIVAGLVTGSRAPDAERRASAAELVSAAEEGHVTRETLVSVFGDDGRFDIDGALYQLSLAGQVVTVPAQMHEEDAIARVREYILAVFGNNPGYSVSDLVADRFSIGWMVYVPVPRGQIAIGRAIFYIADDGFLVHSSSSVAPATFVAGFEKKFQERQQAQY</sequence>
<dbReference type="Proteomes" id="UP000037432">
    <property type="component" value="Unassembled WGS sequence"/>
</dbReference>
<evidence type="ECO:0000313" key="1">
    <source>
        <dbReference type="EMBL" id="KMS73540.1"/>
    </source>
</evidence>
<dbReference type="EMBL" id="LFNT01000019">
    <property type="protein sequence ID" value="KMS73540.1"/>
    <property type="molecule type" value="Genomic_DNA"/>
</dbReference>
<evidence type="ECO:0000313" key="2">
    <source>
        <dbReference type="Proteomes" id="UP000037432"/>
    </source>
</evidence>
<organism evidence="1 2">
    <name type="scientific">Streptomyces viridochromogenes</name>
    <dbReference type="NCBI Taxonomy" id="1938"/>
    <lineage>
        <taxon>Bacteria</taxon>
        <taxon>Bacillati</taxon>
        <taxon>Actinomycetota</taxon>
        <taxon>Actinomycetes</taxon>
        <taxon>Kitasatosporales</taxon>
        <taxon>Streptomycetaceae</taxon>
        <taxon>Streptomyces</taxon>
    </lineage>
</organism>
<gene>
    <name evidence="1" type="ORF">ACM01_18745</name>
</gene>
<reference evidence="1 2" key="1">
    <citation type="submission" date="2015-06" db="EMBL/GenBank/DDBJ databases">
        <authorList>
            <person name="Ju K.-S."/>
            <person name="Doroghazi J.R."/>
            <person name="Metcalf W.W."/>
        </authorList>
    </citation>
    <scope>NUCLEOTIDE SEQUENCE [LARGE SCALE GENOMIC DNA]</scope>
    <source>
        <strain evidence="1 2">NRRL 3414</strain>
    </source>
</reference>
<dbReference type="InterPro" id="IPR036170">
    <property type="entry name" value="YezG-like_sf"/>
</dbReference>
<dbReference type="SUPFAM" id="SSF160424">
    <property type="entry name" value="BH3703-like"/>
    <property type="match status" value="1"/>
</dbReference>
<name>A0A0J8C6Q4_STRVR</name>
<dbReference type="OrthoDB" id="4505613at2"/>